<dbReference type="Gene3D" id="3.50.50.60">
    <property type="entry name" value="FAD/NAD(P)-binding domain"/>
    <property type="match status" value="1"/>
</dbReference>
<dbReference type="PANTHER" id="PTHR13847">
    <property type="entry name" value="SARCOSINE DEHYDROGENASE-RELATED"/>
    <property type="match status" value="1"/>
</dbReference>
<name>A0ABT4CUR6_9CLOT</name>
<evidence type="ECO:0000313" key="2">
    <source>
        <dbReference type="EMBL" id="MCY6372812.1"/>
    </source>
</evidence>
<dbReference type="InterPro" id="IPR036188">
    <property type="entry name" value="FAD/NAD-bd_sf"/>
</dbReference>
<organism evidence="2 3">
    <name type="scientific">Clostridium ganghwense</name>
    <dbReference type="NCBI Taxonomy" id="312089"/>
    <lineage>
        <taxon>Bacteria</taxon>
        <taxon>Bacillati</taxon>
        <taxon>Bacillota</taxon>
        <taxon>Clostridia</taxon>
        <taxon>Eubacteriales</taxon>
        <taxon>Clostridiaceae</taxon>
        <taxon>Clostridium</taxon>
    </lineage>
</organism>
<sequence length="409" mass="46380">MNLVSGDLYWTNINRIPNKYTYLSEDVNYDVVIVGGGITGALCAYYFAEAGIKVAVVEKNIIGYGSTSASTSILQYEIDNNLIGLKGLVGLDNAVKAFKLCNKAVYDIENIINNLDDKCDFILGQCLYYTNKTADIYMLEQEFELRKQYGFDVEFLDENTAKDKFSFPMKAAIYSRSGAAGINPYRFSHALIDYAVKKGAVVYENTEITNTYSENDGEVLITRNGFKIRAKKILVAQGFEARKYVEKNVAKFTRSFTLVTKPIKDFNGWYNKCIIRDTNKMYTYLRITGDNRVMIGGEDLEVGGERSKVSNLCNEDSVAKEKYKILEDKLRNMFPNIKDIEIEYKFSGLFGETKDSLPYIGVYDDLPNYYFCMGYGSNGIIYNVIGAQLLRDLHLGKNPPELNIFSFNR</sequence>
<reference evidence="2" key="1">
    <citation type="submission" date="2022-12" db="EMBL/GenBank/DDBJ databases">
        <authorList>
            <person name="Wang J."/>
        </authorList>
    </citation>
    <scope>NUCLEOTIDE SEQUENCE</scope>
    <source>
        <strain evidence="2">HY-42-06</strain>
    </source>
</reference>
<evidence type="ECO:0000313" key="3">
    <source>
        <dbReference type="Proteomes" id="UP001079657"/>
    </source>
</evidence>
<dbReference type="SUPFAM" id="SSF51905">
    <property type="entry name" value="FAD/NAD(P)-binding domain"/>
    <property type="match status" value="1"/>
</dbReference>
<accession>A0ABT4CUR6</accession>
<dbReference type="Proteomes" id="UP001079657">
    <property type="component" value="Unassembled WGS sequence"/>
</dbReference>
<dbReference type="Pfam" id="PF01266">
    <property type="entry name" value="DAO"/>
    <property type="match status" value="1"/>
</dbReference>
<dbReference type="EMBL" id="JAPQES010000017">
    <property type="protein sequence ID" value="MCY6372812.1"/>
    <property type="molecule type" value="Genomic_DNA"/>
</dbReference>
<proteinExistence type="predicted"/>
<feature type="domain" description="FAD dependent oxidoreductase" evidence="1">
    <location>
        <begin position="30"/>
        <end position="392"/>
    </location>
</feature>
<dbReference type="InterPro" id="IPR006076">
    <property type="entry name" value="FAD-dep_OxRdtase"/>
</dbReference>
<evidence type="ECO:0000259" key="1">
    <source>
        <dbReference type="Pfam" id="PF01266"/>
    </source>
</evidence>
<comment type="caution">
    <text evidence="2">The sequence shown here is derived from an EMBL/GenBank/DDBJ whole genome shotgun (WGS) entry which is preliminary data.</text>
</comment>
<gene>
    <name evidence="2" type="ORF">OXH55_19705</name>
</gene>
<dbReference type="RefSeq" id="WP_268051875.1">
    <property type="nucleotide sequence ID" value="NZ_JAPQES010000017.1"/>
</dbReference>
<dbReference type="PANTHER" id="PTHR13847:SF201">
    <property type="entry name" value="PUTATIBE OXIDOREDUCTASE"/>
    <property type="match status" value="1"/>
</dbReference>
<dbReference type="Gene3D" id="3.30.9.10">
    <property type="entry name" value="D-Amino Acid Oxidase, subunit A, domain 2"/>
    <property type="match status" value="1"/>
</dbReference>
<keyword evidence="3" id="KW-1185">Reference proteome</keyword>
<protein>
    <submittedName>
        <fullName evidence="2">FAD-dependent oxidoreductase</fullName>
    </submittedName>
</protein>